<keyword evidence="5 7" id="KW-0472">Membrane</keyword>
<feature type="transmembrane region" description="Helical" evidence="7">
    <location>
        <begin position="92"/>
        <end position="111"/>
    </location>
</feature>
<feature type="transmembrane region" description="Helical" evidence="7">
    <location>
        <begin position="63"/>
        <end position="80"/>
    </location>
</feature>
<feature type="transmembrane region" description="Helical" evidence="7">
    <location>
        <begin position="21"/>
        <end position="43"/>
    </location>
</feature>
<dbReference type="InterPro" id="IPR036259">
    <property type="entry name" value="MFS_trans_sf"/>
</dbReference>
<sequence length="571" mass="63823">MAGGQTITFREQIDGFPFVQVALVAIVRLAEPIAFTSLFPYVFFMVKRFGIAENEYDISKYSGYLATVFAGCQVMFAIQWGKAADRLGRKRVVMTGMIGTGIAMLILGFSTNYWMAFAARALMGCVNGNVSIIRSILGEVRGLSKKNEALAFLVMPLMFQLGSVIGPALGGSLTNHEKPTGFKLLDDLNEKYPFALVNIVVSGFLFFSATMAFFFIEETHYHFKYEYDVGLATGDKILGFFGVKNERLWAIKKREHDAEVQSPATEETPLLSNAEAIADENSDSEASSVENSYPPLSRRQSEVLIRTNSIKYNPDHSKSVPWGKIITPNLVNIGLLFFIQNIQDIVFTEFLPIFLSYDLMKDGDGNLLSKFPFHILGGLGFDSEQSGRLLSTTGFVGIFVILVVFPWVDRNFNTRKILTIFLSLVPLCFFFLPYVVFLAPSASNGITSYKYCFIAIYCLAFIRTSCSSNIKPHLSLITHRGAPKEYKAVVNSIIVTIASSSRAIGPLIWGHIFSFAQEHEIFWLFWWSLFFFSGAGFIQSFFIDTYDFDDEPETTPTERVETAISGTPANR</sequence>
<dbReference type="GO" id="GO:0022857">
    <property type="term" value="F:transmembrane transporter activity"/>
    <property type="evidence" value="ECO:0007669"/>
    <property type="project" value="InterPro"/>
</dbReference>
<dbReference type="InterPro" id="IPR001958">
    <property type="entry name" value="Tet-R_TetA/multi-R_MdtG-like"/>
</dbReference>
<feature type="transmembrane region" description="Helical" evidence="7">
    <location>
        <begin position="420"/>
        <end position="439"/>
    </location>
</feature>
<dbReference type="PANTHER" id="PTHR23504:SF15">
    <property type="entry name" value="MAJOR FACILITATOR SUPERFAMILY (MFS) PROFILE DOMAIN-CONTAINING PROTEIN"/>
    <property type="match status" value="1"/>
</dbReference>
<gene>
    <name evidence="9" type="ORF">DASC09_060360</name>
</gene>
<proteinExistence type="predicted"/>
<protein>
    <recommendedName>
        <fullName evidence="8">Major facilitator superfamily (MFS) profile domain-containing protein</fullName>
    </recommendedName>
</protein>
<dbReference type="InterPro" id="IPR020846">
    <property type="entry name" value="MFS_dom"/>
</dbReference>
<feature type="domain" description="Major facilitator superfamily (MFS) profile" evidence="8">
    <location>
        <begin position="20"/>
        <end position="551"/>
    </location>
</feature>
<evidence type="ECO:0000313" key="9">
    <source>
        <dbReference type="EMBL" id="GMM38697.1"/>
    </source>
</evidence>
<dbReference type="Pfam" id="PF07690">
    <property type="entry name" value="MFS_1"/>
    <property type="match status" value="1"/>
</dbReference>
<dbReference type="PANTHER" id="PTHR23504">
    <property type="entry name" value="MAJOR FACILITATOR SUPERFAMILY DOMAIN-CONTAINING PROTEIN 10"/>
    <property type="match status" value="1"/>
</dbReference>
<feature type="transmembrane region" description="Helical" evidence="7">
    <location>
        <begin position="490"/>
        <end position="509"/>
    </location>
</feature>
<keyword evidence="3 7" id="KW-0812">Transmembrane</keyword>
<feature type="transmembrane region" description="Helical" evidence="7">
    <location>
        <begin position="389"/>
        <end position="408"/>
    </location>
</feature>
<evidence type="ECO:0000256" key="7">
    <source>
        <dbReference type="SAM" id="Phobius"/>
    </source>
</evidence>
<dbReference type="GeneID" id="90076685"/>
<evidence type="ECO:0000256" key="6">
    <source>
        <dbReference type="SAM" id="MobiDB-lite"/>
    </source>
</evidence>
<keyword evidence="2" id="KW-0813">Transport</keyword>
<dbReference type="AlphaFoldDB" id="A0AAV5QUV2"/>
<evidence type="ECO:0000256" key="5">
    <source>
        <dbReference type="ARBA" id="ARBA00023136"/>
    </source>
</evidence>
<comment type="subcellular location">
    <subcellularLocation>
        <location evidence="1">Membrane</location>
        <topology evidence="1">Multi-pass membrane protein</topology>
    </subcellularLocation>
</comment>
<accession>A0AAV5QUV2</accession>
<feature type="region of interest" description="Disordered" evidence="6">
    <location>
        <begin position="279"/>
        <end position="298"/>
    </location>
</feature>
<keyword evidence="10" id="KW-1185">Reference proteome</keyword>
<dbReference type="InterPro" id="IPR011701">
    <property type="entry name" value="MFS"/>
</dbReference>
<name>A0AAV5QUV2_9ASCO</name>
<evidence type="ECO:0000256" key="2">
    <source>
        <dbReference type="ARBA" id="ARBA00022448"/>
    </source>
</evidence>
<evidence type="ECO:0000256" key="3">
    <source>
        <dbReference type="ARBA" id="ARBA00022692"/>
    </source>
</evidence>
<feature type="transmembrane region" description="Helical" evidence="7">
    <location>
        <begin position="521"/>
        <end position="543"/>
    </location>
</feature>
<dbReference type="RefSeq" id="XP_064855692.1">
    <property type="nucleotide sequence ID" value="XM_064999620.1"/>
</dbReference>
<dbReference type="SUPFAM" id="SSF103473">
    <property type="entry name" value="MFS general substrate transporter"/>
    <property type="match status" value="1"/>
</dbReference>
<dbReference type="EMBL" id="BTFZ01000020">
    <property type="protein sequence ID" value="GMM38697.1"/>
    <property type="molecule type" value="Genomic_DNA"/>
</dbReference>
<keyword evidence="4 7" id="KW-1133">Transmembrane helix</keyword>
<evidence type="ECO:0000313" key="10">
    <source>
        <dbReference type="Proteomes" id="UP001360560"/>
    </source>
</evidence>
<feature type="transmembrane region" description="Helical" evidence="7">
    <location>
        <begin position="192"/>
        <end position="216"/>
    </location>
</feature>
<feature type="transmembrane region" description="Helical" evidence="7">
    <location>
        <begin position="149"/>
        <end position="172"/>
    </location>
</feature>
<dbReference type="Gene3D" id="1.20.1250.20">
    <property type="entry name" value="MFS general substrate transporter like domains"/>
    <property type="match status" value="1"/>
</dbReference>
<dbReference type="Proteomes" id="UP001360560">
    <property type="component" value="Unassembled WGS sequence"/>
</dbReference>
<dbReference type="GO" id="GO:0016020">
    <property type="term" value="C:membrane"/>
    <property type="evidence" value="ECO:0007669"/>
    <property type="project" value="UniProtKB-SubCell"/>
</dbReference>
<dbReference type="PRINTS" id="PR01035">
    <property type="entry name" value="TCRTETA"/>
</dbReference>
<evidence type="ECO:0000259" key="8">
    <source>
        <dbReference type="PROSITE" id="PS50850"/>
    </source>
</evidence>
<reference evidence="9 10" key="1">
    <citation type="journal article" date="2023" name="Elife">
        <title>Identification of key yeast species and microbe-microbe interactions impacting larval growth of Drosophila in the wild.</title>
        <authorList>
            <person name="Mure A."/>
            <person name="Sugiura Y."/>
            <person name="Maeda R."/>
            <person name="Honda K."/>
            <person name="Sakurai N."/>
            <person name="Takahashi Y."/>
            <person name="Watada M."/>
            <person name="Katoh T."/>
            <person name="Gotoh A."/>
            <person name="Gotoh Y."/>
            <person name="Taniguchi I."/>
            <person name="Nakamura K."/>
            <person name="Hayashi T."/>
            <person name="Katayama T."/>
            <person name="Uemura T."/>
            <person name="Hattori Y."/>
        </authorList>
    </citation>
    <scope>NUCLEOTIDE SEQUENCE [LARGE SCALE GENOMIC DNA]</scope>
    <source>
        <strain evidence="9 10">SC-9</strain>
    </source>
</reference>
<organism evidence="9 10">
    <name type="scientific">Saccharomycopsis crataegensis</name>
    <dbReference type="NCBI Taxonomy" id="43959"/>
    <lineage>
        <taxon>Eukaryota</taxon>
        <taxon>Fungi</taxon>
        <taxon>Dikarya</taxon>
        <taxon>Ascomycota</taxon>
        <taxon>Saccharomycotina</taxon>
        <taxon>Saccharomycetes</taxon>
        <taxon>Saccharomycopsidaceae</taxon>
        <taxon>Saccharomycopsis</taxon>
    </lineage>
</organism>
<comment type="caution">
    <text evidence="9">The sequence shown here is derived from an EMBL/GenBank/DDBJ whole genome shotgun (WGS) entry which is preliminary data.</text>
</comment>
<dbReference type="CDD" id="cd17330">
    <property type="entry name" value="MFS_SLC46_TetA_like"/>
    <property type="match status" value="1"/>
</dbReference>
<evidence type="ECO:0000256" key="1">
    <source>
        <dbReference type="ARBA" id="ARBA00004141"/>
    </source>
</evidence>
<evidence type="ECO:0000256" key="4">
    <source>
        <dbReference type="ARBA" id="ARBA00022989"/>
    </source>
</evidence>
<dbReference type="PROSITE" id="PS50850">
    <property type="entry name" value="MFS"/>
    <property type="match status" value="1"/>
</dbReference>